<name>A0A8B9NHU6_9AVES</name>
<organism evidence="10 11">
    <name type="scientific">Accipiter nisus</name>
    <name type="common">Eurasian sparrowhawk</name>
    <dbReference type="NCBI Taxonomy" id="211598"/>
    <lineage>
        <taxon>Eukaryota</taxon>
        <taxon>Metazoa</taxon>
        <taxon>Chordata</taxon>
        <taxon>Craniata</taxon>
        <taxon>Vertebrata</taxon>
        <taxon>Euteleostomi</taxon>
        <taxon>Archelosauria</taxon>
        <taxon>Archosauria</taxon>
        <taxon>Dinosauria</taxon>
        <taxon>Saurischia</taxon>
        <taxon>Theropoda</taxon>
        <taxon>Coelurosauria</taxon>
        <taxon>Aves</taxon>
        <taxon>Neognathae</taxon>
        <taxon>Neoaves</taxon>
        <taxon>Telluraves</taxon>
        <taxon>Accipitrimorphae</taxon>
        <taxon>Accipitriformes</taxon>
        <taxon>Accipitridae</taxon>
        <taxon>Accipitrinae</taxon>
        <taxon>Accipiter</taxon>
    </lineage>
</organism>
<proteinExistence type="predicted"/>
<dbReference type="Pfam" id="PF25249">
    <property type="entry name" value="Ig_CFAP65_7th"/>
    <property type="match status" value="1"/>
</dbReference>
<dbReference type="Proteomes" id="UP000694541">
    <property type="component" value="Unplaced"/>
</dbReference>
<feature type="domain" description="HYDIN/VesB/CFA65-like Ig-like" evidence="6">
    <location>
        <begin position="128"/>
        <end position="221"/>
    </location>
</feature>
<evidence type="ECO:0000259" key="6">
    <source>
        <dbReference type="Pfam" id="PF22544"/>
    </source>
</evidence>
<dbReference type="InterPro" id="IPR013783">
    <property type="entry name" value="Ig-like_fold"/>
</dbReference>
<dbReference type="Ensembl" id="ENSANIT00000023461.1">
    <property type="protein sequence ID" value="ENSANIP00000022703.1"/>
    <property type="gene ID" value="ENSANIG00000015363.1"/>
</dbReference>
<evidence type="ECO:0000313" key="10">
    <source>
        <dbReference type="Ensembl" id="ENSANIP00000022703.1"/>
    </source>
</evidence>
<evidence type="ECO:0000259" key="9">
    <source>
        <dbReference type="Pfam" id="PF25249"/>
    </source>
</evidence>
<dbReference type="Pfam" id="PF22544">
    <property type="entry name" value="HYDIN_VesB_CFA65-like_Ig"/>
    <property type="match status" value="2"/>
</dbReference>
<comment type="subcellular location">
    <subcellularLocation>
        <location evidence="1">Cell projection</location>
        <location evidence="1">Cilium</location>
    </subcellularLocation>
    <subcellularLocation>
        <location evidence="2">Cytoplasm</location>
    </subcellularLocation>
</comment>
<sequence length="960" mass="107336">MTSFSICCLGCGQEVSPLDSWSRKKGVFWGIEVAETLRWRGWELGKEMIKHLILKNVHEKTQKLSYRCPSTRFFSTVFPQPITLSPGMSLTLPIVFRPTEKKEYEDSICFKKAEGEFSVTLHATLPRPCLSFPAAVQLPVCAVHNVTETTFLVRNTGDLVTVFAWETPSPFCMIPDCGMLNPGAECMVRVVFQPKVAVVYDVAATCWFGGEGKQKRTIQLKALAKYPYLRVSVTGEKYEGVQPGKLQDVLCFGSVPVGTTVEKCVEIFNMSVVDAPCRIERAKDPLLLDHVFSCDMSHGVVPANGKLVLCIRFQPQIVGEHSTDYFTIISAGCLLQTVLKVVGSCKGPLVSLHQHSVDFDWINLGESLVQTLKISNISDVPAYYQFDIDVRGSVFSLDRPCGVLEGITTLALNVTFRPTHPISYHRRVVCLVHHQEPMYVDFFGTCHSDIAKPAILQARHLSWYRTNMVRGLTFYPPDILSVMLKDGKLQMDEKGALMLPPKIPQDKPPKEYFEANSMTEYFYDGVSSDLALFPPHISVSPREYDFGCCVPLHKVEPLPLSVTNHTKGTITVAWTPSHGSAFRVSPEICDIPPLKSSAFRVLFQPTQLNSLYAAELEGFAFYKVLRHYSNIEEDATICPSWCLTVRLRAHTYEAEREHFVPQYILDVPKTFPPVAPNTDTYCSMLLLNTGTSSITFSVNQAACPSVLVKPCSGHIIPGGHQIFFLSTHPVNTVSQQHVLPLQLNSCPGYTKEIALRSCGESLLLLLEGDGNLYFKPVYIGTSSTRMYTIKNCTRLPMVFTWKIHETDRKILSVSPTAGILQPYEAMVSSSSTKVVFCSLQYSYGVFRAQKEHLDLGNVLVGDLQSCSVVLLNDGICSLKYILSVEQLITGPCDPEEFRSDPLALELEHSRGTIPARSKAFVQITVRPVRRLHYTWSIKYAICSPTGERWVFWENHSLPTK</sequence>
<dbReference type="PANTHER" id="PTHR46127:SF1">
    <property type="entry name" value="CILIA- AND FLAGELLA-ASSOCIATED PROTEIN 65"/>
    <property type="match status" value="1"/>
</dbReference>
<keyword evidence="4" id="KW-0969">Cilium</keyword>
<accession>A0A8B9NHU6</accession>
<evidence type="ECO:0000256" key="4">
    <source>
        <dbReference type="ARBA" id="ARBA00023069"/>
    </source>
</evidence>
<dbReference type="Gene3D" id="2.60.40.10">
    <property type="entry name" value="Immunoglobulins"/>
    <property type="match status" value="7"/>
</dbReference>
<feature type="domain" description="CFAP65 seventh Ig-like" evidence="9">
    <location>
        <begin position="766"/>
        <end position="826"/>
    </location>
</feature>
<evidence type="ECO:0000259" key="7">
    <source>
        <dbReference type="Pfam" id="PF24507"/>
    </source>
</evidence>
<keyword evidence="5" id="KW-0966">Cell projection</keyword>
<protein>
    <submittedName>
        <fullName evidence="10">Cilia and flagella associated protein 65</fullName>
    </submittedName>
</protein>
<reference evidence="10" key="1">
    <citation type="submission" date="2025-08" db="UniProtKB">
        <authorList>
            <consortium name="Ensembl"/>
        </authorList>
    </citation>
    <scope>IDENTIFICATION</scope>
</reference>
<keyword evidence="11" id="KW-1185">Reference proteome</keyword>
<reference evidence="10" key="2">
    <citation type="submission" date="2025-09" db="UniProtKB">
        <authorList>
            <consortium name="Ensembl"/>
        </authorList>
    </citation>
    <scope>IDENTIFICATION</scope>
</reference>
<dbReference type="InterPro" id="IPR052614">
    <property type="entry name" value="CFAP65"/>
</dbReference>
<dbReference type="GO" id="GO:0007288">
    <property type="term" value="P:sperm axoneme assembly"/>
    <property type="evidence" value="ECO:0007669"/>
    <property type="project" value="TreeGrafter"/>
</dbReference>
<keyword evidence="3" id="KW-0963">Cytoplasm</keyword>
<evidence type="ECO:0000256" key="3">
    <source>
        <dbReference type="ARBA" id="ARBA00022490"/>
    </source>
</evidence>
<dbReference type="SUPFAM" id="SSF49354">
    <property type="entry name" value="PapD-like"/>
    <property type="match status" value="1"/>
</dbReference>
<dbReference type="Pfam" id="PF24507">
    <property type="entry name" value="Ig_CFAP65_4th"/>
    <property type="match status" value="1"/>
</dbReference>
<dbReference type="PANTHER" id="PTHR46127">
    <property type="entry name" value="CILIA- AND FLAGELLA-ASSOCIATED PROTEIN 65"/>
    <property type="match status" value="1"/>
</dbReference>
<dbReference type="GO" id="GO:0005737">
    <property type="term" value="C:cytoplasm"/>
    <property type="evidence" value="ECO:0007669"/>
    <property type="project" value="UniProtKB-SubCell"/>
</dbReference>
<dbReference type="InterPro" id="IPR053879">
    <property type="entry name" value="HYDIN_VesB_CFA65-like_Ig"/>
</dbReference>
<dbReference type="InterPro" id="IPR008962">
    <property type="entry name" value="PapD-like_sf"/>
</dbReference>
<dbReference type="InterPro" id="IPR058536">
    <property type="entry name" value="Ig_CFAP65_4th"/>
</dbReference>
<feature type="domain" description="CFAP65 eight Ig-like" evidence="8">
    <location>
        <begin position="843"/>
        <end position="947"/>
    </location>
</feature>
<feature type="domain" description="CFAP65 fourth Ig-like" evidence="7">
    <location>
        <begin position="356"/>
        <end position="449"/>
    </location>
</feature>
<feature type="domain" description="HYDIN/VesB/CFA65-like Ig-like" evidence="6">
    <location>
        <begin position="247"/>
        <end position="330"/>
    </location>
</feature>
<dbReference type="AlphaFoldDB" id="A0A8B9NHU6"/>
<evidence type="ECO:0000256" key="1">
    <source>
        <dbReference type="ARBA" id="ARBA00004138"/>
    </source>
</evidence>
<dbReference type="GO" id="GO:0036126">
    <property type="term" value="C:sperm flagellum"/>
    <property type="evidence" value="ECO:0007669"/>
    <property type="project" value="TreeGrafter"/>
</dbReference>
<evidence type="ECO:0000259" key="8">
    <source>
        <dbReference type="Pfam" id="PF25248"/>
    </source>
</evidence>
<dbReference type="InterPro" id="IPR057470">
    <property type="entry name" value="Ig_CFAP65_7th"/>
</dbReference>
<evidence type="ECO:0000256" key="5">
    <source>
        <dbReference type="ARBA" id="ARBA00023273"/>
    </source>
</evidence>
<dbReference type="InterPro" id="IPR057467">
    <property type="entry name" value="Ig_CFAP65_8th"/>
</dbReference>
<dbReference type="Pfam" id="PF25248">
    <property type="entry name" value="Ig_CFAP65_8th"/>
    <property type="match status" value="1"/>
</dbReference>
<evidence type="ECO:0000256" key="2">
    <source>
        <dbReference type="ARBA" id="ARBA00004496"/>
    </source>
</evidence>
<evidence type="ECO:0000313" key="11">
    <source>
        <dbReference type="Proteomes" id="UP000694541"/>
    </source>
</evidence>